<protein>
    <submittedName>
        <fullName evidence="1">Uncharacterized protein</fullName>
    </submittedName>
</protein>
<accession>A0A3B0UI78</accession>
<reference evidence="1" key="1">
    <citation type="submission" date="2018-06" db="EMBL/GenBank/DDBJ databases">
        <authorList>
            <person name="Zhirakovskaya E."/>
        </authorList>
    </citation>
    <scope>NUCLEOTIDE SEQUENCE</scope>
</reference>
<dbReference type="EMBL" id="UOEU01000044">
    <property type="protein sequence ID" value="VAW30338.1"/>
    <property type="molecule type" value="Genomic_DNA"/>
</dbReference>
<dbReference type="AlphaFoldDB" id="A0A3B0UI78"/>
<evidence type="ECO:0000313" key="1">
    <source>
        <dbReference type="EMBL" id="VAW30338.1"/>
    </source>
</evidence>
<organism evidence="1">
    <name type="scientific">hydrothermal vent metagenome</name>
    <dbReference type="NCBI Taxonomy" id="652676"/>
    <lineage>
        <taxon>unclassified sequences</taxon>
        <taxon>metagenomes</taxon>
        <taxon>ecological metagenomes</taxon>
    </lineage>
</organism>
<proteinExistence type="predicted"/>
<gene>
    <name evidence="1" type="ORF">MNBD_CHLOROFLEXI01-4577</name>
</gene>
<sequence length="48" mass="5709">MLTRILHNFDHLHSFFNKLNLDLYLPQRQHMLNMADALLVCEDTKSLP</sequence>
<name>A0A3B0UI78_9ZZZZ</name>